<dbReference type="Gene3D" id="3.40.190.10">
    <property type="entry name" value="Periplasmic binding protein-like II"/>
    <property type="match status" value="1"/>
</dbReference>
<accession>A0A255EW58</accession>
<dbReference type="OrthoDB" id="3713816at2"/>
<dbReference type="GO" id="GO:0015833">
    <property type="term" value="P:peptide transport"/>
    <property type="evidence" value="ECO:0007669"/>
    <property type="project" value="TreeGrafter"/>
</dbReference>
<gene>
    <name evidence="2" type="ORF">CGZ91_02360</name>
</gene>
<dbReference type="Proteomes" id="UP000216300">
    <property type="component" value="Unassembled WGS sequence"/>
</dbReference>
<evidence type="ECO:0000259" key="1">
    <source>
        <dbReference type="Pfam" id="PF00496"/>
    </source>
</evidence>
<organism evidence="2 3">
    <name type="scientific">Parenemella sanctibonifatiensis</name>
    <dbReference type="NCBI Taxonomy" id="2016505"/>
    <lineage>
        <taxon>Bacteria</taxon>
        <taxon>Bacillati</taxon>
        <taxon>Actinomycetota</taxon>
        <taxon>Actinomycetes</taxon>
        <taxon>Propionibacteriales</taxon>
        <taxon>Propionibacteriaceae</taxon>
        <taxon>Parenemella</taxon>
    </lineage>
</organism>
<comment type="caution">
    <text evidence="2">The sequence shown here is derived from an EMBL/GenBank/DDBJ whole genome shotgun (WGS) entry which is preliminary data.</text>
</comment>
<evidence type="ECO:0000313" key="2">
    <source>
        <dbReference type="EMBL" id="OYN92363.1"/>
    </source>
</evidence>
<protein>
    <recommendedName>
        <fullName evidence="1">Solute-binding protein family 5 domain-containing protein</fullName>
    </recommendedName>
</protein>
<proteinExistence type="predicted"/>
<sequence length="587" mass="62916">MIRNTMREGAGDLPGALVVFLPRPVHACHSGGVMFDGINRRTLLGLAAAAVVTTVVGCSDPGSEPPPRRPSVVMPDEDVTRAEPKDLRVGAGELRLQVRGLPSTWNPLHSDGPRASQTPILSAVMPQYFHFSARAEPSPNPDYLVEAIASEDATQVRFELNPDAVWGDGAPLTSEDWVATWRAMSGQLGDVRRRTGLGWERITEVRADGATGVEFSFDAPFPAWPGLLRTPLRASAIGNSGAFNEGWSELAPAMQAGPFQVAQVTEDRVVLSPNMRWWGIEPALLRVTFKVMDDEDAAAAYSTNEIDVLEIDTDTQALTRAREVSNGTIRRAAGQTARQLLLNTASPQLADVAVRLAVLRSIDRDEIAVSDLSGLEPVTAHGNTIFTANQTGYVDHSELARFDPEAAGLELDAAGLARGADGVRTLNGQPWKLRVLLPEGDPLAENEGLQLQRMLSEAGAEVELVTEPEPRVRERLASGEFELAARLRTVDAMPTATVAARFDDGGDLAATALQHEGLAAELEALRQAPTLADQAAAANRADEILWREGACAPLYSAPQLVGVRQTVVNIGAMGFATVDWTQVGYTG</sequence>
<dbReference type="PANTHER" id="PTHR30290:SF65">
    <property type="entry name" value="MONOACYL PHOSPHATIDYLINOSITOL TETRAMANNOSIDE-BINDING PROTEIN LPQW-RELATED"/>
    <property type="match status" value="1"/>
</dbReference>
<dbReference type="SUPFAM" id="SSF53850">
    <property type="entry name" value="Periplasmic binding protein-like II"/>
    <property type="match status" value="1"/>
</dbReference>
<name>A0A255EW58_9ACTN</name>
<dbReference type="GO" id="GO:1904680">
    <property type="term" value="F:peptide transmembrane transporter activity"/>
    <property type="evidence" value="ECO:0007669"/>
    <property type="project" value="TreeGrafter"/>
</dbReference>
<dbReference type="InterPro" id="IPR000914">
    <property type="entry name" value="SBP_5_dom"/>
</dbReference>
<dbReference type="EMBL" id="NMVJ01000001">
    <property type="protein sequence ID" value="OYN92363.1"/>
    <property type="molecule type" value="Genomic_DNA"/>
</dbReference>
<feature type="domain" description="Solute-binding protein family 5" evidence="1">
    <location>
        <begin position="149"/>
        <end position="503"/>
    </location>
</feature>
<reference evidence="2 3" key="1">
    <citation type="submission" date="2017-07" db="EMBL/GenBank/DDBJ databases">
        <title>Draft whole genome sequences of clinical Proprionibacteriaceae strains.</title>
        <authorList>
            <person name="Bernier A.-M."/>
            <person name="Bernard K."/>
            <person name="Domingo M.-C."/>
        </authorList>
    </citation>
    <scope>NUCLEOTIDE SEQUENCE [LARGE SCALE GENOMIC DNA]</scope>
    <source>
        <strain evidence="2 3">NML 150081</strain>
    </source>
</reference>
<keyword evidence="3" id="KW-1185">Reference proteome</keyword>
<dbReference type="PANTHER" id="PTHR30290">
    <property type="entry name" value="PERIPLASMIC BINDING COMPONENT OF ABC TRANSPORTER"/>
    <property type="match status" value="1"/>
</dbReference>
<evidence type="ECO:0000313" key="3">
    <source>
        <dbReference type="Proteomes" id="UP000216300"/>
    </source>
</evidence>
<dbReference type="Gene3D" id="3.10.105.10">
    <property type="entry name" value="Dipeptide-binding Protein, Domain 3"/>
    <property type="match status" value="1"/>
</dbReference>
<dbReference type="InterPro" id="IPR039424">
    <property type="entry name" value="SBP_5"/>
</dbReference>
<dbReference type="AlphaFoldDB" id="A0A255EW58"/>
<dbReference type="Pfam" id="PF00496">
    <property type="entry name" value="SBP_bac_5"/>
    <property type="match status" value="1"/>
</dbReference>